<evidence type="ECO:0000256" key="2">
    <source>
        <dbReference type="PROSITE-ProRule" id="PRU00266"/>
    </source>
</evidence>
<dbReference type="SUPFAM" id="SSF54768">
    <property type="entry name" value="dsRNA-binding domain-like"/>
    <property type="match status" value="1"/>
</dbReference>
<accession>A0A9P5XTM3</accession>
<keyword evidence="7" id="KW-1185">Reference proteome</keyword>
<dbReference type="Gene3D" id="3.30.160.20">
    <property type="match status" value="1"/>
</dbReference>
<dbReference type="GO" id="GO:0004525">
    <property type="term" value="F:ribonuclease III activity"/>
    <property type="evidence" value="ECO:0007669"/>
    <property type="project" value="InterPro"/>
</dbReference>
<dbReference type="Proteomes" id="UP000807353">
    <property type="component" value="Unassembled WGS sequence"/>
</dbReference>
<name>A0A9P5XTM3_9AGAR</name>
<feature type="compositionally biased region" description="Polar residues" evidence="3">
    <location>
        <begin position="225"/>
        <end position="241"/>
    </location>
</feature>
<reference evidence="6" key="1">
    <citation type="submission" date="2020-11" db="EMBL/GenBank/DDBJ databases">
        <authorList>
            <consortium name="DOE Joint Genome Institute"/>
            <person name="Ahrendt S."/>
            <person name="Riley R."/>
            <person name="Andreopoulos W."/>
            <person name="Labutti K."/>
            <person name="Pangilinan J."/>
            <person name="Ruiz-Duenas F.J."/>
            <person name="Barrasa J.M."/>
            <person name="Sanchez-Garcia M."/>
            <person name="Camarero S."/>
            <person name="Miyauchi S."/>
            <person name="Serrano A."/>
            <person name="Linde D."/>
            <person name="Babiker R."/>
            <person name="Drula E."/>
            <person name="Ayuso-Fernandez I."/>
            <person name="Pacheco R."/>
            <person name="Padilla G."/>
            <person name="Ferreira P."/>
            <person name="Barriuso J."/>
            <person name="Kellner H."/>
            <person name="Castanera R."/>
            <person name="Alfaro M."/>
            <person name="Ramirez L."/>
            <person name="Pisabarro A.G."/>
            <person name="Kuo A."/>
            <person name="Tritt A."/>
            <person name="Lipzen A."/>
            <person name="He G."/>
            <person name="Yan M."/>
            <person name="Ng V."/>
            <person name="Cullen D."/>
            <person name="Martin F."/>
            <person name="Rosso M.-N."/>
            <person name="Henrissat B."/>
            <person name="Hibbett D."/>
            <person name="Martinez A.T."/>
            <person name="Grigoriev I.V."/>
        </authorList>
    </citation>
    <scope>NUCLEOTIDE SEQUENCE</scope>
    <source>
        <strain evidence="6">CBS 247.69</strain>
    </source>
</reference>
<evidence type="ECO:0000313" key="6">
    <source>
        <dbReference type="EMBL" id="KAF9457353.1"/>
    </source>
</evidence>
<feature type="region of interest" description="Disordered" evidence="3">
    <location>
        <begin position="168"/>
        <end position="337"/>
    </location>
</feature>
<dbReference type="SUPFAM" id="SSF69065">
    <property type="entry name" value="RNase III domain-like"/>
    <property type="match status" value="1"/>
</dbReference>
<dbReference type="GO" id="GO:0003723">
    <property type="term" value="F:RNA binding"/>
    <property type="evidence" value="ECO:0007669"/>
    <property type="project" value="UniProtKB-UniRule"/>
</dbReference>
<feature type="compositionally biased region" description="Polar residues" evidence="3">
    <location>
        <begin position="191"/>
        <end position="208"/>
    </location>
</feature>
<organism evidence="6 7">
    <name type="scientific">Collybia nuda</name>
    <dbReference type="NCBI Taxonomy" id="64659"/>
    <lineage>
        <taxon>Eukaryota</taxon>
        <taxon>Fungi</taxon>
        <taxon>Dikarya</taxon>
        <taxon>Basidiomycota</taxon>
        <taxon>Agaricomycotina</taxon>
        <taxon>Agaricomycetes</taxon>
        <taxon>Agaricomycetidae</taxon>
        <taxon>Agaricales</taxon>
        <taxon>Tricholomatineae</taxon>
        <taxon>Clitocybaceae</taxon>
        <taxon>Collybia</taxon>
    </lineage>
</organism>
<evidence type="ECO:0008006" key="8">
    <source>
        <dbReference type="Google" id="ProtNLM"/>
    </source>
</evidence>
<dbReference type="Gene3D" id="1.10.1520.10">
    <property type="entry name" value="Ribonuclease III domain"/>
    <property type="match status" value="1"/>
</dbReference>
<feature type="domain" description="DRBM" evidence="4">
    <location>
        <begin position="361"/>
        <end position="407"/>
    </location>
</feature>
<feature type="compositionally biased region" description="Polar residues" evidence="3">
    <location>
        <begin position="249"/>
        <end position="265"/>
    </location>
</feature>
<dbReference type="GO" id="GO:0006396">
    <property type="term" value="P:RNA processing"/>
    <property type="evidence" value="ECO:0007669"/>
    <property type="project" value="InterPro"/>
</dbReference>
<comment type="caution">
    <text evidence="6">The sequence shown here is derived from an EMBL/GenBank/DDBJ whole genome shotgun (WGS) entry which is preliminary data.</text>
</comment>
<dbReference type="PROSITE" id="PS50142">
    <property type="entry name" value="RNASE_3_2"/>
    <property type="match status" value="1"/>
</dbReference>
<evidence type="ECO:0000259" key="5">
    <source>
        <dbReference type="PROSITE" id="PS50142"/>
    </source>
</evidence>
<dbReference type="AlphaFoldDB" id="A0A9P5XTM3"/>
<dbReference type="Pfam" id="PF00035">
    <property type="entry name" value="dsrm"/>
    <property type="match status" value="1"/>
</dbReference>
<keyword evidence="1 2" id="KW-0694">RNA-binding</keyword>
<dbReference type="SMART" id="SM00358">
    <property type="entry name" value="DSRM"/>
    <property type="match status" value="1"/>
</dbReference>
<dbReference type="InterPro" id="IPR000999">
    <property type="entry name" value="RNase_III_dom"/>
</dbReference>
<evidence type="ECO:0000259" key="4">
    <source>
        <dbReference type="PROSITE" id="PS50137"/>
    </source>
</evidence>
<sequence length="408" mass="45951">MNELASAASDSSFITLKRTRPAESISRAPPLPKITSELILQVYTHISLRRASDNPEEYGDNERLITLGTVALDAAITDAFFNKRPTLKTSDLCSRRDLALSDANFETWVKIYGLKQKLRCHPDVFSTLDSPKEVRSIFYSYVGGMFEEHGLKIVREWISDLLEYDEHPPRPSEAMYQQRIETPPPKKMKSDQWSPPVQSSTIFFASQPPSSPVLRQTPPHLHQRAPSQPQSIREQTPTQRSGPPFQLPQPFQTSQAFPISQHSKASQPYSTSQTFQSSQPFQSPQYYNPPFRTSHQYQPSQPFKALQPYQSPPPPKFQPQHLKPLPSRPNPLAPAQPGLPFLPLFNQTATQRRVTVDYPAEFSGPPHAGRWTVKCVVNGIPKGQGSGSSKQIAKEEAARQAYYAMGWT</sequence>
<protein>
    <recommendedName>
        <fullName evidence="8">DRBM domain-containing protein</fullName>
    </recommendedName>
</protein>
<evidence type="ECO:0000256" key="1">
    <source>
        <dbReference type="ARBA" id="ARBA00022884"/>
    </source>
</evidence>
<proteinExistence type="predicted"/>
<dbReference type="InterPro" id="IPR036389">
    <property type="entry name" value="RNase_III_sf"/>
</dbReference>
<feature type="compositionally biased region" description="Low complexity" evidence="3">
    <location>
        <begin position="266"/>
        <end position="286"/>
    </location>
</feature>
<dbReference type="InterPro" id="IPR014720">
    <property type="entry name" value="dsRBD_dom"/>
</dbReference>
<evidence type="ECO:0000256" key="3">
    <source>
        <dbReference type="SAM" id="MobiDB-lite"/>
    </source>
</evidence>
<gene>
    <name evidence="6" type="ORF">BDZ94DRAFT_1326346</name>
</gene>
<dbReference type="SMART" id="SM00535">
    <property type="entry name" value="RIBOc"/>
    <property type="match status" value="1"/>
</dbReference>
<dbReference type="PROSITE" id="PS50137">
    <property type="entry name" value="DS_RBD"/>
    <property type="match status" value="1"/>
</dbReference>
<dbReference type="EMBL" id="MU150375">
    <property type="protein sequence ID" value="KAF9457353.1"/>
    <property type="molecule type" value="Genomic_DNA"/>
</dbReference>
<evidence type="ECO:0000313" key="7">
    <source>
        <dbReference type="Proteomes" id="UP000807353"/>
    </source>
</evidence>
<dbReference type="OrthoDB" id="2392202at2759"/>
<feature type="domain" description="RNase III" evidence="5">
    <location>
        <begin position="37"/>
        <end position="150"/>
    </location>
</feature>
<feature type="compositionally biased region" description="Polar residues" evidence="3">
    <location>
        <begin position="291"/>
        <end position="301"/>
    </location>
</feature>